<dbReference type="SUPFAM" id="SSF58014">
    <property type="entry name" value="Coiled-coil domain of nucleotide exchange factor GrpE"/>
    <property type="match status" value="1"/>
</dbReference>
<evidence type="ECO:0000256" key="5">
    <source>
        <dbReference type="RuleBase" id="RU004478"/>
    </source>
</evidence>
<comment type="function">
    <text evidence="3 4">Participates actively in the response to hyperosmotic and heat shock by preventing the aggregation of stress-denatured proteins, in association with DnaK and GrpE. It is the nucleotide exchange factor for DnaK and may function as a thermosensor. Unfolded proteins bind initially to DnaJ; upon interaction with the DnaJ-bound protein, DnaK hydrolyzes its bound ATP, resulting in the formation of a stable complex. GrpE releases ADP from DnaK; ATP binding to DnaK triggers the release of the substrate protein, thus completing the reaction cycle. Several rounds of ATP-dependent interactions between DnaJ, DnaK and GrpE are required for fully efficient folding.</text>
</comment>
<dbReference type="GO" id="GO:0051082">
    <property type="term" value="F:unfolded protein binding"/>
    <property type="evidence" value="ECO:0007669"/>
    <property type="project" value="TreeGrafter"/>
</dbReference>
<dbReference type="PRINTS" id="PR00773">
    <property type="entry name" value="GRPEPROTEIN"/>
</dbReference>
<protein>
    <recommendedName>
        <fullName evidence="3 4">Protein GrpE</fullName>
    </recommendedName>
    <alternativeName>
        <fullName evidence="3">HSP-70 cofactor</fullName>
    </alternativeName>
</protein>
<dbReference type="EMBL" id="MEVT01000008">
    <property type="protein sequence ID" value="OGC63082.1"/>
    <property type="molecule type" value="Genomic_DNA"/>
</dbReference>
<gene>
    <name evidence="3" type="primary">grpE</name>
    <name evidence="7" type="ORF">A2264_00065</name>
</gene>
<dbReference type="GO" id="GO:0051087">
    <property type="term" value="F:protein-folding chaperone binding"/>
    <property type="evidence" value="ECO:0007669"/>
    <property type="project" value="InterPro"/>
</dbReference>
<keyword evidence="6" id="KW-0175">Coiled coil</keyword>
<dbReference type="PROSITE" id="PS01071">
    <property type="entry name" value="GRPE"/>
    <property type="match status" value="1"/>
</dbReference>
<dbReference type="Pfam" id="PF01025">
    <property type="entry name" value="GrpE"/>
    <property type="match status" value="1"/>
</dbReference>
<dbReference type="SUPFAM" id="SSF51064">
    <property type="entry name" value="Head domain of nucleotide exchange factor GrpE"/>
    <property type="match status" value="1"/>
</dbReference>
<evidence type="ECO:0000256" key="4">
    <source>
        <dbReference type="RuleBase" id="RU000639"/>
    </source>
</evidence>
<accession>A0A1F4W0X7</accession>
<dbReference type="GO" id="GO:0042803">
    <property type="term" value="F:protein homodimerization activity"/>
    <property type="evidence" value="ECO:0007669"/>
    <property type="project" value="InterPro"/>
</dbReference>
<dbReference type="Proteomes" id="UP000176614">
    <property type="component" value="Unassembled WGS sequence"/>
</dbReference>
<name>A0A1F4W0X7_UNCKA</name>
<sequence length="153" mass="17245">MDDSSQPKADNNIENQLREVETKLVEMENNWKRALADYKNLEKRVIEEKEYILKTAGVAIIAQLLPVMDNLEMVSKHCDDTGLKITVKDFKGIFGELGVEEINPIEQHFSSDTMDAIETVEGEKDKVIEVLRKGYKINGNLIRPAGVKVGKGK</sequence>
<dbReference type="HAMAP" id="MF_01151">
    <property type="entry name" value="GrpE"/>
    <property type="match status" value="1"/>
</dbReference>
<keyword evidence="3 4" id="KW-0346">Stress response</keyword>
<evidence type="ECO:0000256" key="2">
    <source>
        <dbReference type="ARBA" id="ARBA00023186"/>
    </source>
</evidence>
<evidence type="ECO:0000256" key="1">
    <source>
        <dbReference type="ARBA" id="ARBA00009054"/>
    </source>
</evidence>
<proteinExistence type="inferred from homology"/>
<keyword evidence="3" id="KW-0963">Cytoplasm</keyword>
<dbReference type="InterPro" id="IPR000740">
    <property type="entry name" value="GrpE"/>
</dbReference>
<dbReference type="Gene3D" id="2.30.22.10">
    <property type="entry name" value="Head domain of nucleotide exchange factor GrpE"/>
    <property type="match status" value="1"/>
</dbReference>
<comment type="subunit">
    <text evidence="3">Homodimer.</text>
</comment>
<organism evidence="7 8">
    <name type="scientific">candidate division WWE3 bacterium RIFOXYA2_FULL_46_9</name>
    <dbReference type="NCBI Taxonomy" id="1802636"/>
    <lineage>
        <taxon>Bacteria</taxon>
        <taxon>Katanobacteria</taxon>
    </lineage>
</organism>
<evidence type="ECO:0000256" key="6">
    <source>
        <dbReference type="SAM" id="Coils"/>
    </source>
</evidence>
<comment type="caution">
    <text evidence="7">The sequence shown here is derived from an EMBL/GenBank/DDBJ whole genome shotgun (WGS) entry which is preliminary data.</text>
</comment>
<dbReference type="Gene3D" id="3.90.20.20">
    <property type="match status" value="1"/>
</dbReference>
<evidence type="ECO:0000313" key="7">
    <source>
        <dbReference type="EMBL" id="OGC63082.1"/>
    </source>
</evidence>
<dbReference type="InterPro" id="IPR009012">
    <property type="entry name" value="GrpE_head"/>
</dbReference>
<dbReference type="GO" id="GO:0000774">
    <property type="term" value="F:adenyl-nucleotide exchange factor activity"/>
    <property type="evidence" value="ECO:0007669"/>
    <property type="project" value="InterPro"/>
</dbReference>
<evidence type="ECO:0000313" key="8">
    <source>
        <dbReference type="Proteomes" id="UP000176614"/>
    </source>
</evidence>
<dbReference type="PANTHER" id="PTHR21237:SF23">
    <property type="entry name" value="GRPE PROTEIN HOMOLOG, MITOCHONDRIAL"/>
    <property type="match status" value="1"/>
</dbReference>
<keyword evidence="2 3" id="KW-0143">Chaperone</keyword>
<feature type="coiled-coil region" evidence="6">
    <location>
        <begin position="10"/>
        <end position="44"/>
    </location>
</feature>
<comment type="subcellular location">
    <subcellularLocation>
        <location evidence="3">Cytoplasm</location>
    </subcellularLocation>
</comment>
<evidence type="ECO:0000256" key="3">
    <source>
        <dbReference type="HAMAP-Rule" id="MF_01151"/>
    </source>
</evidence>
<dbReference type="InterPro" id="IPR013805">
    <property type="entry name" value="GrpE_CC"/>
</dbReference>
<dbReference type="AlphaFoldDB" id="A0A1F4W0X7"/>
<dbReference type="PANTHER" id="PTHR21237">
    <property type="entry name" value="GRPE PROTEIN"/>
    <property type="match status" value="1"/>
</dbReference>
<dbReference type="CDD" id="cd00446">
    <property type="entry name" value="GrpE"/>
    <property type="match status" value="1"/>
</dbReference>
<comment type="similarity">
    <text evidence="1 3 5">Belongs to the GrpE family.</text>
</comment>
<reference evidence="7 8" key="1">
    <citation type="journal article" date="2016" name="Nat. Commun.">
        <title>Thousands of microbial genomes shed light on interconnected biogeochemical processes in an aquifer system.</title>
        <authorList>
            <person name="Anantharaman K."/>
            <person name="Brown C.T."/>
            <person name="Hug L.A."/>
            <person name="Sharon I."/>
            <person name="Castelle C.J."/>
            <person name="Probst A.J."/>
            <person name="Thomas B.C."/>
            <person name="Singh A."/>
            <person name="Wilkins M.J."/>
            <person name="Karaoz U."/>
            <person name="Brodie E.L."/>
            <person name="Williams K.H."/>
            <person name="Hubbard S.S."/>
            <person name="Banfield J.F."/>
        </authorList>
    </citation>
    <scope>NUCLEOTIDE SEQUENCE [LARGE SCALE GENOMIC DNA]</scope>
</reference>
<dbReference type="GO" id="GO:0005737">
    <property type="term" value="C:cytoplasm"/>
    <property type="evidence" value="ECO:0007669"/>
    <property type="project" value="UniProtKB-SubCell"/>
</dbReference>
<dbReference type="GO" id="GO:0006457">
    <property type="term" value="P:protein folding"/>
    <property type="evidence" value="ECO:0007669"/>
    <property type="project" value="InterPro"/>
</dbReference>